<reference evidence="2 3" key="1">
    <citation type="journal article" date="2024" name="Commun. Biol.">
        <title>Comparative genomic analysis of thermophilic fungi reveals convergent evolutionary adaptations and gene losses.</title>
        <authorList>
            <person name="Steindorff A.S."/>
            <person name="Aguilar-Pontes M.V."/>
            <person name="Robinson A.J."/>
            <person name="Andreopoulos B."/>
            <person name="LaButti K."/>
            <person name="Kuo A."/>
            <person name="Mondo S."/>
            <person name="Riley R."/>
            <person name="Otillar R."/>
            <person name="Haridas S."/>
            <person name="Lipzen A."/>
            <person name="Grimwood J."/>
            <person name="Schmutz J."/>
            <person name="Clum A."/>
            <person name="Reid I.D."/>
            <person name="Moisan M.C."/>
            <person name="Butler G."/>
            <person name="Nguyen T.T.M."/>
            <person name="Dewar K."/>
            <person name="Conant G."/>
            <person name="Drula E."/>
            <person name="Henrissat B."/>
            <person name="Hansel C."/>
            <person name="Singer S."/>
            <person name="Hutchinson M.I."/>
            <person name="de Vries R.P."/>
            <person name="Natvig D.O."/>
            <person name="Powell A.J."/>
            <person name="Tsang A."/>
            <person name="Grigoriev I.V."/>
        </authorList>
    </citation>
    <scope>NUCLEOTIDE SEQUENCE [LARGE SCALE GENOMIC DNA]</scope>
    <source>
        <strain evidence="2 3">ATCC 24622</strain>
    </source>
</reference>
<evidence type="ECO:0000313" key="3">
    <source>
        <dbReference type="Proteomes" id="UP001586593"/>
    </source>
</evidence>
<gene>
    <name evidence="2" type="ORF">VTK73DRAFT_4706</name>
</gene>
<protein>
    <submittedName>
        <fullName evidence="2">Uncharacterized protein</fullName>
    </submittedName>
</protein>
<comment type="caution">
    <text evidence="2">The sequence shown here is derived from an EMBL/GenBank/DDBJ whole genome shotgun (WGS) entry which is preliminary data.</text>
</comment>
<name>A0ABR3V6M1_9PEZI</name>
<dbReference type="EMBL" id="JAZHXJ010002651">
    <property type="protein sequence ID" value="KAL1837405.1"/>
    <property type="molecule type" value="Genomic_DNA"/>
</dbReference>
<feature type="compositionally biased region" description="Low complexity" evidence="1">
    <location>
        <begin position="137"/>
        <end position="148"/>
    </location>
</feature>
<feature type="compositionally biased region" description="Basic residues" evidence="1">
    <location>
        <begin position="149"/>
        <end position="162"/>
    </location>
</feature>
<proteinExistence type="predicted"/>
<feature type="region of interest" description="Disordered" evidence="1">
    <location>
        <begin position="137"/>
        <end position="271"/>
    </location>
</feature>
<feature type="compositionally biased region" description="Basic and acidic residues" evidence="1">
    <location>
        <begin position="163"/>
        <end position="172"/>
    </location>
</feature>
<accession>A0ABR3V6M1</accession>
<feature type="compositionally biased region" description="Basic residues" evidence="1">
    <location>
        <begin position="213"/>
        <end position="226"/>
    </location>
</feature>
<feature type="compositionally biased region" description="Low complexity" evidence="1">
    <location>
        <begin position="242"/>
        <end position="251"/>
    </location>
</feature>
<dbReference type="Proteomes" id="UP001586593">
    <property type="component" value="Unassembled WGS sequence"/>
</dbReference>
<sequence>MKRPRQPNCPACREPKYLCCSVLSYPFAAVYFGLATTYPFTILRSTLARLSLNSLRLQDPICQRAVLADLRRHARPHRPSLTWKIAVVFEFPWRPLEPSLEGDPLFKSWEPAGDAFLASRRTPERLILISPCRRISSPPSALAPSRRQASSRRHPASRRRHPGSRDRDDHSNNNKSSIHDNTAIPIHPTADLPFPRRARIRSLSSPLPPSHQLPRRRLRSRGRLSRPRGPFCPRTRPRARPTETTETTETTDGATLRWPRRTTSRWRRFPP</sequence>
<feature type="compositionally biased region" description="Basic residues" evidence="1">
    <location>
        <begin position="258"/>
        <end position="271"/>
    </location>
</feature>
<evidence type="ECO:0000256" key="1">
    <source>
        <dbReference type="SAM" id="MobiDB-lite"/>
    </source>
</evidence>
<keyword evidence="3" id="KW-1185">Reference proteome</keyword>
<evidence type="ECO:0000313" key="2">
    <source>
        <dbReference type="EMBL" id="KAL1837405.1"/>
    </source>
</evidence>
<organism evidence="2 3">
    <name type="scientific">Phialemonium thermophilum</name>
    <dbReference type="NCBI Taxonomy" id="223376"/>
    <lineage>
        <taxon>Eukaryota</taxon>
        <taxon>Fungi</taxon>
        <taxon>Dikarya</taxon>
        <taxon>Ascomycota</taxon>
        <taxon>Pezizomycotina</taxon>
        <taxon>Sordariomycetes</taxon>
        <taxon>Sordariomycetidae</taxon>
        <taxon>Cephalothecales</taxon>
        <taxon>Cephalothecaceae</taxon>
        <taxon>Phialemonium</taxon>
    </lineage>
</organism>